<accession>A0A2T5JGJ6</accession>
<dbReference type="PIRSF" id="PIRSF018266">
    <property type="entry name" value="FecR"/>
    <property type="match status" value="1"/>
</dbReference>
<organism evidence="4 5">
    <name type="scientific">Mucilaginibacter yixingensis</name>
    <dbReference type="NCBI Taxonomy" id="1295612"/>
    <lineage>
        <taxon>Bacteria</taxon>
        <taxon>Pseudomonadati</taxon>
        <taxon>Bacteroidota</taxon>
        <taxon>Sphingobacteriia</taxon>
        <taxon>Sphingobacteriales</taxon>
        <taxon>Sphingobacteriaceae</taxon>
        <taxon>Mucilaginibacter</taxon>
    </lineage>
</organism>
<dbReference type="PANTHER" id="PTHR30273">
    <property type="entry name" value="PERIPLASMIC SIGNAL SENSOR AND SIGMA FACTOR ACTIVATOR FECR-RELATED"/>
    <property type="match status" value="1"/>
</dbReference>
<keyword evidence="5" id="KW-1185">Reference proteome</keyword>
<evidence type="ECO:0000313" key="5">
    <source>
        <dbReference type="Proteomes" id="UP000244168"/>
    </source>
</evidence>
<dbReference type="InterPro" id="IPR032508">
    <property type="entry name" value="FecR_C"/>
</dbReference>
<feature type="transmembrane region" description="Helical" evidence="1">
    <location>
        <begin position="51"/>
        <end position="70"/>
    </location>
</feature>
<evidence type="ECO:0000259" key="2">
    <source>
        <dbReference type="Pfam" id="PF04773"/>
    </source>
</evidence>
<dbReference type="Gene3D" id="3.55.50.30">
    <property type="match status" value="1"/>
</dbReference>
<reference evidence="4 5" key="1">
    <citation type="submission" date="2018-04" db="EMBL/GenBank/DDBJ databases">
        <title>Genomic Encyclopedia of Archaeal and Bacterial Type Strains, Phase II (KMG-II): from individual species to whole genera.</title>
        <authorList>
            <person name="Goeker M."/>
        </authorList>
    </citation>
    <scope>NUCLEOTIDE SEQUENCE [LARGE SCALE GENOMIC DNA]</scope>
    <source>
        <strain evidence="4 5">DSM 26809</strain>
    </source>
</reference>
<evidence type="ECO:0000259" key="3">
    <source>
        <dbReference type="Pfam" id="PF16344"/>
    </source>
</evidence>
<keyword evidence="1" id="KW-0472">Membrane</keyword>
<dbReference type="InterPro" id="IPR012373">
    <property type="entry name" value="Ferrdict_sens_TM"/>
</dbReference>
<evidence type="ECO:0000256" key="1">
    <source>
        <dbReference type="SAM" id="Phobius"/>
    </source>
</evidence>
<feature type="domain" description="Protein FecR C-terminal" evidence="3">
    <location>
        <begin position="222"/>
        <end position="287"/>
    </location>
</feature>
<dbReference type="Gene3D" id="2.60.120.1440">
    <property type="match status" value="1"/>
</dbReference>
<dbReference type="AlphaFoldDB" id="A0A2T5JGJ6"/>
<keyword evidence="1" id="KW-0812">Transmembrane</keyword>
<comment type="caution">
    <text evidence="4">The sequence shown here is derived from an EMBL/GenBank/DDBJ whole genome shotgun (WGS) entry which is preliminary data.</text>
</comment>
<dbReference type="OrthoDB" id="642683at2"/>
<evidence type="ECO:0000313" key="4">
    <source>
        <dbReference type="EMBL" id="PTR01563.1"/>
    </source>
</evidence>
<name>A0A2T5JGJ6_9SPHI</name>
<sequence>MFRRTGPKRYDLDSDAHLHNEQAMEAIELEMLNNIHEQIGYRPRFFSAAKIRYAVAASVLLICVGAWFFINSLYSSGKVLTASAQNGHMATISLPDGSTVWLNSGSTISYPSKFSKQREVQLLNGEAFFQIKHDEQHPFIVHYGNLHTQVLGTSFNIKYYKKLNDVRVTVVTGLVAVGDKTKSFGLLQPNKELIYHQQQKKYDTRTVNAAKVAAWRNREVNLYDVPFEDLVLNIENSYNVRLNYNRRQMKDVVVTIHFSSADDMTQVLEIIKAIYRLNYSIKGKEVVLH</sequence>
<dbReference type="Proteomes" id="UP000244168">
    <property type="component" value="Unassembled WGS sequence"/>
</dbReference>
<proteinExistence type="predicted"/>
<keyword evidence="1" id="KW-1133">Transmembrane helix</keyword>
<gene>
    <name evidence="4" type="ORF">C8P68_101797</name>
</gene>
<dbReference type="Pfam" id="PF04773">
    <property type="entry name" value="FecR"/>
    <property type="match status" value="1"/>
</dbReference>
<protein>
    <submittedName>
        <fullName evidence="4">FecR family protein</fullName>
    </submittedName>
</protein>
<dbReference type="InterPro" id="IPR006860">
    <property type="entry name" value="FecR"/>
</dbReference>
<dbReference type="Pfam" id="PF16344">
    <property type="entry name" value="FecR_C"/>
    <property type="match status" value="1"/>
</dbReference>
<feature type="domain" description="FecR protein" evidence="2">
    <location>
        <begin position="83"/>
        <end position="175"/>
    </location>
</feature>
<dbReference type="RefSeq" id="WP_107826939.1">
    <property type="nucleotide sequence ID" value="NZ_CP160205.1"/>
</dbReference>
<dbReference type="GO" id="GO:0016989">
    <property type="term" value="F:sigma factor antagonist activity"/>
    <property type="evidence" value="ECO:0007669"/>
    <property type="project" value="TreeGrafter"/>
</dbReference>
<dbReference type="PANTHER" id="PTHR30273:SF2">
    <property type="entry name" value="PROTEIN FECR"/>
    <property type="match status" value="1"/>
</dbReference>
<dbReference type="EMBL" id="QAOQ01000001">
    <property type="protein sequence ID" value="PTR01563.1"/>
    <property type="molecule type" value="Genomic_DNA"/>
</dbReference>